<feature type="compositionally biased region" description="Basic residues" evidence="1">
    <location>
        <begin position="19"/>
        <end position="60"/>
    </location>
</feature>
<name>D9WLI2_9ACTN</name>
<dbReference type="AlphaFoldDB" id="D9WLI2"/>
<evidence type="ECO:0000313" key="3">
    <source>
        <dbReference type="Proteomes" id="UP000003963"/>
    </source>
</evidence>
<feature type="non-terminal residue" evidence="2">
    <location>
        <position position="1"/>
    </location>
</feature>
<reference evidence="2 3" key="1">
    <citation type="submission" date="2009-02" db="EMBL/GenBank/DDBJ databases">
        <title>Annotation of Streptomyces hygroscopicus strain ATCC 53653.</title>
        <authorList>
            <consortium name="The Broad Institute Genome Sequencing Platform"/>
            <consortium name="Broad Institute Microbial Sequencing Center"/>
            <person name="Fischbach M."/>
            <person name="Godfrey P."/>
            <person name="Ward D."/>
            <person name="Young S."/>
            <person name="Zeng Q."/>
            <person name="Koehrsen M."/>
            <person name="Alvarado L."/>
            <person name="Berlin A.M."/>
            <person name="Bochicchio J."/>
            <person name="Borenstein D."/>
            <person name="Chapman S.B."/>
            <person name="Chen Z."/>
            <person name="Engels R."/>
            <person name="Freedman E."/>
            <person name="Gellesch M."/>
            <person name="Goldberg J."/>
            <person name="Griggs A."/>
            <person name="Gujja S."/>
            <person name="Heilman E.R."/>
            <person name="Heiman D.I."/>
            <person name="Hepburn T.A."/>
            <person name="Howarth C."/>
            <person name="Jen D."/>
            <person name="Larson L."/>
            <person name="Lewis B."/>
            <person name="Mehta T."/>
            <person name="Park D."/>
            <person name="Pearson M."/>
            <person name="Richards J."/>
            <person name="Roberts A."/>
            <person name="Saif S."/>
            <person name="Shea T.D."/>
            <person name="Shenoy N."/>
            <person name="Sisk P."/>
            <person name="Stolte C."/>
            <person name="Sykes S.N."/>
            <person name="Thomson T."/>
            <person name="Walk T."/>
            <person name="White J."/>
            <person name="Yandava C."/>
            <person name="Straight P."/>
            <person name="Clardy J."/>
            <person name="Hung D."/>
            <person name="Kolter R."/>
            <person name="Mekalanos J."/>
            <person name="Walker S."/>
            <person name="Walsh C.T."/>
            <person name="Wieland-Brown L.C."/>
            <person name="Haas B."/>
            <person name="Nusbaum C."/>
            <person name="Birren B."/>
        </authorList>
    </citation>
    <scope>NUCLEOTIDE SEQUENCE [LARGE SCALE GENOMIC DNA]</scope>
    <source>
        <strain evidence="2 3">ATCC 53653</strain>
    </source>
</reference>
<protein>
    <submittedName>
        <fullName evidence="2">Oxidoreductase, FAD-binding</fullName>
    </submittedName>
</protein>
<feature type="compositionally biased region" description="Basic residues" evidence="1">
    <location>
        <begin position="1"/>
        <end position="12"/>
    </location>
</feature>
<evidence type="ECO:0000256" key="1">
    <source>
        <dbReference type="SAM" id="MobiDB-lite"/>
    </source>
</evidence>
<accession>D9WLI2</accession>
<feature type="non-terminal residue" evidence="2">
    <location>
        <position position="87"/>
    </location>
</feature>
<dbReference type="HOGENOM" id="CLU_2488900_0_0_11"/>
<evidence type="ECO:0000313" key="2">
    <source>
        <dbReference type="EMBL" id="EFL21585.1"/>
    </source>
</evidence>
<feature type="region of interest" description="Disordered" evidence="1">
    <location>
        <begin position="1"/>
        <end position="87"/>
    </location>
</feature>
<organism evidence="2 3">
    <name type="scientific">Streptomyces himastatinicus ATCC 53653</name>
    <dbReference type="NCBI Taxonomy" id="457427"/>
    <lineage>
        <taxon>Bacteria</taxon>
        <taxon>Bacillati</taxon>
        <taxon>Actinomycetota</taxon>
        <taxon>Actinomycetes</taxon>
        <taxon>Kitasatosporales</taxon>
        <taxon>Streptomycetaceae</taxon>
        <taxon>Streptomyces</taxon>
        <taxon>Streptomyces violaceusniger group</taxon>
    </lineage>
</organism>
<sequence>CRRRQPPPHSRPRPGPPRHPGRRLAGRGRHLRRRPPPRRHPHRRTRRGHPQTTMARRRTRTGPAPAPAPHQGGLRSARHPQPGQGAL</sequence>
<keyword evidence="3" id="KW-1185">Reference proteome</keyword>
<dbReference type="Proteomes" id="UP000003963">
    <property type="component" value="Unassembled WGS sequence"/>
</dbReference>
<dbReference type="EMBL" id="GG657754">
    <property type="protein sequence ID" value="EFL21585.1"/>
    <property type="molecule type" value="Genomic_DNA"/>
</dbReference>
<gene>
    <name evidence="2" type="ORF">SSOG_01297</name>
</gene>
<proteinExistence type="predicted"/>